<keyword evidence="1" id="KW-1133">Transmembrane helix</keyword>
<proteinExistence type="predicted"/>
<feature type="transmembrane region" description="Helical" evidence="1">
    <location>
        <begin position="176"/>
        <end position="196"/>
    </location>
</feature>
<organism evidence="2 3">
    <name type="scientific">Thermosipho atlanticus DSM 15807</name>
    <dbReference type="NCBI Taxonomy" id="1123380"/>
    <lineage>
        <taxon>Bacteria</taxon>
        <taxon>Thermotogati</taxon>
        <taxon>Thermotogota</taxon>
        <taxon>Thermotogae</taxon>
        <taxon>Thermotogales</taxon>
        <taxon>Fervidobacteriaceae</taxon>
        <taxon>Thermosipho</taxon>
    </lineage>
</organism>
<reference evidence="3" key="1">
    <citation type="submission" date="2016-11" db="EMBL/GenBank/DDBJ databases">
        <authorList>
            <person name="Varghese N."/>
            <person name="Submissions S."/>
        </authorList>
    </citation>
    <scope>NUCLEOTIDE SEQUENCE [LARGE SCALE GENOMIC DNA]</scope>
    <source>
        <strain evidence="3">DSM 15807</strain>
    </source>
</reference>
<sequence>MRKILLFVIAIILFIFPFVLYSIDRYQTINEFKSMKSILDTEIKNYDLLIKELIKYKEPDGYVIEGNKIYYKGNLYEKSLEVGGYVILELDDASNLFYVSNSKLFSIPRITSEFIIYDLNGKIITENNFSIPVYKIFPSVKENITFYKGRRIYYEKISYKNGLNAIVYIKVPVHHLLLYFVFIPFGIFLLYEIAYINKMDKKEIGRNKNDFDKNR</sequence>
<keyword evidence="3" id="KW-1185">Reference proteome</keyword>
<dbReference type="STRING" id="1123380.SAMN02745199_1014"/>
<keyword evidence="1" id="KW-0812">Transmembrane</keyword>
<keyword evidence="1" id="KW-0472">Membrane</keyword>
<evidence type="ECO:0000256" key="1">
    <source>
        <dbReference type="SAM" id="Phobius"/>
    </source>
</evidence>
<dbReference type="OrthoDB" id="48865at2"/>
<protein>
    <submittedName>
        <fullName evidence="2">Uncharacterized protein</fullName>
    </submittedName>
</protein>
<evidence type="ECO:0000313" key="2">
    <source>
        <dbReference type="EMBL" id="SHH40741.1"/>
    </source>
</evidence>
<evidence type="ECO:0000313" key="3">
    <source>
        <dbReference type="Proteomes" id="UP000242592"/>
    </source>
</evidence>
<dbReference type="Proteomes" id="UP000242592">
    <property type="component" value="Unassembled WGS sequence"/>
</dbReference>
<dbReference type="RefSeq" id="WP_073072904.1">
    <property type="nucleotide sequence ID" value="NZ_FQXN01000003.1"/>
</dbReference>
<dbReference type="AlphaFoldDB" id="A0A1M5SQE0"/>
<accession>A0A1M5SQE0</accession>
<gene>
    <name evidence="2" type="ORF">SAMN02745199_1014</name>
</gene>
<name>A0A1M5SQE0_9BACT</name>
<dbReference type="EMBL" id="FQXN01000003">
    <property type="protein sequence ID" value="SHH40741.1"/>
    <property type="molecule type" value="Genomic_DNA"/>
</dbReference>